<evidence type="ECO:0000313" key="4">
    <source>
        <dbReference type="EnsemblMetazoa" id="AALFPA23_024837.P37021"/>
    </source>
</evidence>
<dbReference type="EnsemblMetazoa" id="AALFPA23_024837.R37021">
    <property type="protein sequence ID" value="AALFPA23_024837.P37021"/>
    <property type="gene ID" value="AALFPA23_024837"/>
</dbReference>
<dbReference type="RefSeq" id="XP_062709500.1">
    <property type="nucleotide sequence ID" value="XM_062853516.1"/>
</dbReference>
<proteinExistence type="predicted"/>
<dbReference type="Pfam" id="PF17921">
    <property type="entry name" value="Integrase_H2C2"/>
    <property type="match status" value="1"/>
</dbReference>
<dbReference type="Pfam" id="PF00665">
    <property type="entry name" value="rve"/>
    <property type="match status" value="1"/>
</dbReference>
<dbReference type="Gene3D" id="1.10.340.70">
    <property type="match status" value="1"/>
</dbReference>
<dbReference type="PROSITE" id="PS50994">
    <property type="entry name" value="INTEGRASE"/>
    <property type="match status" value="1"/>
</dbReference>
<dbReference type="InterPro" id="IPR050951">
    <property type="entry name" value="Retrovirus_Pol_polyprotein"/>
</dbReference>
<dbReference type="InterPro" id="IPR036397">
    <property type="entry name" value="RNaseH_sf"/>
</dbReference>
<keyword evidence="5" id="KW-1185">Reference proteome</keyword>
<name>A0ABM2A670_AEDAL</name>
<dbReference type="InterPro" id="IPR041588">
    <property type="entry name" value="Integrase_H2C2"/>
</dbReference>
<reference evidence="4" key="2">
    <citation type="submission" date="2025-05" db="UniProtKB">
        <authorList>
            <consortium name="EnsemblMetazoa"/>
        </authorList>
    </citation>
    <scope>IDENTIFICATION</scope>
    <source>
        <strain evidence="4">Foshan</strain>
    </source>
</reference>
<dbReference type="PANTHER" id="PTHR37984">
    <property type="entry name" value="PROTEIN CBG26694"/>
    <property type="match status" value="1"/>
</dbReference>
<feature type="domain" description="Integrase catalytic" evidence="3">
    <location>
        <begin position="171"/>
        <end position="323"/>
    </location>
</feature>
<dbReference type="InterPro" id="IPR012337">
    <property type="entry name" value="RNaseH-like_sf"/>
</dbReference>
<dbReference type="GeneID" id="134288491"/>
<dbReference type="Proteomes" id="UP000069940">
    <property type="component" value="Unassembled WGS sequence"/>
</dbReference>
<evidence type="ECO:0000256" key="1">
    <source>
        <dbReference type="ARBA" id="ARBA00012493"/>
    </source>
</evidence>
<protein>
    <recommendedName>
        <fullName evidence="1">RNA-directed DNA polymerase</fullName>
        <ecNumber evidence="1">2.7.7.49</ecNumber>
    </recommendedName>
</protein>
<evidence type="ECO:0000259" key="3">
    <source>
        <dbReference type="PROSITE" id="PS50994"/>
    </source>
</evidence>
<sequence>MQHYATYLQSFDYEIRFRKSASHANADALSRIPLKLADADNVIEESDLVELHQIETLPLTAAELAQATAEDSSVKKLIQGVRFGIDQSEFAMQKGCLLRGIRVYVPPSLRKRVLAELHSTHFGATRTKSLARGYCWWNGMDSAIEEMIANCVECQSVRREITKMPLHCWEAPTAPFQRVHVDFAGPFMDTYFFILVDAFTKWPEVRVCSSITADSTIRMCREMFSTFGVPSVLVSDHGVQFTSEQFQQFLRMNGIVHKMGAPYHPATNGQAERYVQTLKQKLKSLKCTKAQLNVELCNILLTYRKMIHPATGQSPAMMMFGRQIRSRIDLMLPKNEVVDSKNHTVREFKDGDRSGLISVKVLTSNGLHVVFRKNDCEIVNAAGEVTVKGDRRGSLYQLRTAEHALKVVGRSNGNRRLWAQAQGRPGGGSGSEETKMRYHPTSDEVSRCDEAWCQ</sequence>
<dbReference type="InterPro" id="IPR001584">
    <property type="entry name" value="Integrase_cat-core"/>
</dbReference>
<feature type="region of interest" description="Disordered" evidence="2">
    <location>
        <begin position="417"/>
        <end position="442"/>
    </location>
</feature>
<feature type="compositionally biased region" description="Basic and acidic residues" evidence="2">
    <location>
        <begin position="432"/>
        <end position="442"/>
    </location>
</feature>
<evidence type="ECO:0000313" key="5">
    <source>
        <dbReference type="Proteomes" id="UP000069940"/>
    </source>
</evidence>
<evidence type="ECO:0000256" key="2">
    <source>
        <dbReference type="SAM" id="MobiDB-lite"/>
    </source>
</evidence>
<dbReference type="Gene3D" id="3.30.420.10">
    <property type="entry name" value="Ribonuclease H-like superfamily/Ribonuclease H"/>
    <property type="match status" value="1"/>
</dbReference>
<accession>A0ABM2A670</accession>
<dbReference type="EC" id="2.7.7.49" evidence="1"/>
<reference evidence="5" key="1">
    <citation type="journal article" date="2015" name="Proc. Natl. Acad. Sci. U.S.A.">
        <title>Genome sequence of the Asian Tiger mosquito, Aedes albopictus, reveals insights into its biology, genetics, and evolution.</title>
        <authorList>
            <person name="Chen X.G."/>
            <person name="Jiang X."/>
            <person name="Gu J."/>
            <person name="Xu M."/>
            <person name="Wu Y."/>
            <person name="Deng Y."/>
            <person name="Zhang C."/>
            <person name="Bonizzoni M."/>
            <person name="Dermauw W."/>
            <person name="Vontas J."/>
            <person name="Armbruster P."/>
            <person name="Huang X."/>
            <person name="Yang Y."/>
            <person name="Zhang H."/>
            <person name="He W."/>
            <person name="Peng H."/>
            <person name="Liu Y."/>
            <person name="Wu K."/>
            <person name="Chen J."/>
            <person name="Lirakis M."/>
            <person name="Topalis P."/>
            <person name="Van Leeuwen T."/>
            <person name="Hall A.B."/>
            <person name="Jiang X."/>
            <person name="Thorpe C."/>
            <person name="Mueller R.L."/>
            <person name="Sun C."/>
            <person name="Waterhouse R.M."/>
            <person name="Yan G."/>
            <person name="Tu Z.J."/>
            <person name="Fang X."/>
            <person name="James A.A."/>
        </authorList>
    </citation>
    <scope>NUCLEOTIDE SEQUENCE [LARGE SCALE GENOMIC DNA]</scope>
    <source>
        <strain evidence="5">Foshan</strain>
    </source>
</reference>
<dbReference type="PANTHER" id="PTHR37984:SF5">
    <property type="entry name" value="PROTEIN NYNRIN-LIKE"/>
    <property type="match status" value="1"/>
</dbReference>
<dbReference type="SUPFAM" id="SSF53098">
    <property type="entry name" value="Ribonuclease H-like"/>
    <property type="match status" value="1"/>
</dbReference>
<organism evidence="4 5">
    <name type="scientific">Aedes albopictus</name>
    <name type="common">Asian tiger mosquito</name>
    <name type="synonym">Stegomyia albopicta</name>
    <dbReference type="NCBI Taxonomy" id="7160"/>
    <lineage>
        <taxon>Eukaryota</taxon>
        <taxon>Metazoa</taxon>
        <taxon>Ecdysozoa</taxon>
        <taxon>Arthropoda</taxon>
        <taxon>Hexapoda</taxon>
        <taxon>Insecta</taxon>
        <taxon>Pterygota</taxon>
        <taxon>Neoptera</taxon>
        <taxon>Endopterygota</taxon>
        <taxon>Diptera</taxon>
        <taxon>Nematocera</taxon>
        <taxon>Culicoidea</taxon>
        <taxon>Culicidae</taxon>
        <taxon>Culicinae</taxon>
        <taxon>Aedini</taxon>
        <taxon>Aedes</taxon>
        <taxon>Stegomyia</taxon>
    </lineage>
</organism>